<dbReference type="PANTHER" id="PTHR13902">
    <property type="entry name" value="SERINE/THREONINE-PROTEIN KINASE WNK WITH NO LYSINE -RELATED"/>
    <property type="match status" value="1"/>
</dbReference>
<protein>
    <recommendedName>
        <fullName evidence="1">non-specific serine/threonine protein kinase</fullName>
        <ecNumber evidence="1">2.7.11.1</ecNumber>
    </recommendedName>
</protein>
<name>A0AAV6WVC4_9LAMI</name>
<dbReference type="Gene3D" id="3.30.200.20">
    <property type="entry name" value="Phosphorylase Kinase, domain 1"/>
    <property type="match status" value="1"/>
</dbReference>
<comment type="caution">
    <text evidence="7">The sequence shown here is derived from an EMBL/GenBank/DDBJ whole genome shotgun (WGS) entry which is preliminary data.</text>
</comment>
<dbReference type="InterPro" id="IPR011009">
    <property type="entry name" value="Kinase-like_dom_sf"/>
</dbReference>
<evidence type="ECO:0000256" key="3">
    <source>
        <dbReference type="ARBA" id="ARBA00022777"/>
    </source>
</evidence>
<evidence type="ECO:0000256" key="4">
    <source>
        <dbReference type="ARBA" id="ARBA00047899"/>
    </source>
</evidence>
<accession>A0AAV6WVC4</accession>
<dbReference type="SMART" id="SM00220">
    <property type="entry name" value="S_TKc"/>
    <property type="match status" value="1"/>
</dbReference>
<proteinExistence type="predicted"/>
<organism evidence="7 8">
    <name type="scientific">Buddleja alternifolia</name>
    <dbReference type="NCBI Taxonomy" id="168488"/>
    <lineage>
        <taxon>Eukaryota</taxon>
        <taxon>Viridiplantae</taxon>
        <taxon>Streptophyta</taxon>
        <taxon>Embryophyta</taxon>
        <taxon>Tracheophyta</taxon>
        <taxon>Spermatophyta</taxon>
        <taxon>Magnoliopsida</taxon>
        <taxon>eudicotyledons</taxon>
        <taxon>Gunneridae</taxon>
        <taxon>Pentapetalae</taxon>
        <taxon>asterids</taxon>
        <taxon>lamiids</taxon>
        <taxon>Lamiales</taxon>
        <taxon>Scrophulariaceae</taxon>
        <taxon>Buddlejeae</taxon>
        <taxon>Buddleja</taxon>
    </lineage>
</organism>
<dbReference type="AlphaFoldDB" id="A0AAV6WVC4"/>
<evidence type="ECO:0000313" key="7">
    <source>
        <dbReference type="EMBL" id="KAG8370975.1"/>
    </source>
</evidence>
<comment type="catalytic activity">
    <reaction evidence="4">
        <text>L-threonyl-[protein] + ATP = O-phospho-L-threonyl-[protein] + ADP + H(+)</text>
        <dbReference type="Rhea" id="RHEA:46608"/>
        <dbReference type="Rhea" id="RHEA-COMP:11060"/>
        <dbReference type="Rhea" id="RHEA-COMP:11605"/>
        <dbReference type="ChEBI" id="CHEBI:15378"/>
        <dbReference type="ChEBI" id="CHEBI:30013"/>
        <dbReference type="ChEBI" id="CHEBI:30616"/>
        <dbReference type="ChEBI" id="CHEBI:61977"/>
        <dbReference type="ChEBI" id="CHEBI:456216"/>
        <dbReference type="EC" id="2.7.11.1"/>
    </reaction>
</comment>
<comment type="catalytic activity">
    <reaction evidence="5">
        <text>L-seryl-[protein] + ATP = O-phospho-L-seryl-[protein] + ADP + H(+)</text>
        <dbReference type="Rhea" id="RHEA:17989"/>
        <dbReference type="Rhea" id="RHEA-COMP:9863"/>
        <dbReference type="Rhea" id="RHEA-COMP:11604"/>
        <dbReference type="ChEBI" id="CHEBI:15378"/>
        <dbReference type="ChEBI" id="CHEBI:29999"/>
        <dbReference type="ChEBI" id="CHEBI:30616"/>
        <dbReference type="ChEBI" id="CHEBI:83421"/>
        <dbReference type="ChEBI" id="CHEBI:456216"/>
        <dbReference type="EC" id="2.7.11.1"/>
    </reaction>
</comment>
<keyword evidence="8" id="KW-1185">Reference proteome</keyword>
<evidence type="ECO:0000313" key="8">
    <source>
        <dbReference type="Proteomes" id="UP000826271"/>
    </source>
</evidence>
<dbReference type="PROSITE" id="PS00108">
    <property type="entry name" value="PROTEIN_KINASE_ST"/>
    <property type="match status" value="1"/>
</dbReference>
<sequence>MDPKLVALRLKCVEKSPCGNFSRSMKILGKGAFKIVYKGFDRASKRWIAWNQVCIDHKNLKSPTRQESLCSEAILLKSVNHRNIMKCYSYWVDDRNKKVNIITELFTSGSLRQYMKKLGFVDIQRMQNWGRQILQGLQYLHSQSPKIVHRDLKCDNIFVEVKDGETIKIGDFGLAGTMDSGPLRDLVGTPEFLAAECYEEEYDELVDIYAFGMCLLEMASLEYPYSECIYQAQIYMRVSSGVKPIALGKVKDAKVIEIIEKCLSPAYLRPSAIELLNDPFFWTETEILEMSSSLAETHL</sequence>
<dbReference type="Proteomes" id="UP000826271">
    <property type="component" value="Unassembled WGS sequence"/>
</dbReference>
<dbReference type="EMBL" id="WHWC01000013">
    <property type="protein sequence ID" value="KAG8370975.1"/>
    <property type="molecule type" value="Genomic_DNA"/>
</dbReference>
<keyword evidence="2" id="KW-0723">Serine/threonine-protein kinase</keyword>
<dbReference type="Gene3D" id="1.10.510.10">
    <property type="entry name" value="Transferase(Phosphotransferase) domain 1"/>
    <property type="match status" value="1"/>
</dbReference>
<dbReference type="GO" id="GO:0004674">
    <property type="term" value="F:protein serine/threonine kinase activity"/>
    <property type="evidence" value="ECO:0007669"/>
    <property type="project" value="UniProtKB-KW"/>
</dbReference>
<dbReference type="InterPro" id="IPR000719">
    <property type="entry name" value="Prot_kinase_dom"/>
</dbReference>
<evidence type="ECO:0000256" key="1">
    <source>
        <dbReference type="ARBA" id="ARBA00012513"/>
    </source>
</evidence>
<dbReference type="PROSITE" id="PS50011">
    <property type="entry name" value="PROTEIN_KINASE_DOM"/>
    <property type="match status" value="1"/>
</dbReference>
<dbReference type="InterPro" id="IPR008271">
    <property type="entry name" value="Ser/Thr_kinase_AS"/>
</dbReference>
<dbReference type="GO" id="GO:0005524">
    <property type="term" value="F:ATP binding"/>
    <property type="evidence" value="ECO:0007669"/>
    <property type="project" value="InterPro"/>
</dbReference>
<evidence type="ECO:0000256" key="2">
    <source>
        <dbReference type="ARBA" id="ARBA00022527"/>
    </source>
</evidence>
<feature type="domain" description="Protein kinase" evidence="6">
    <location>
        <begin position="22"/>
        <end position="281"/>
    </location>
</feature>
<keyword evidence="3" id="KW-0808">Transferase</keyword>
<reference evidence="7" key="1">
    <citation type="submission" date="2019-10" db="EMBL/GenBank/DDBJ databases">
        <authorList>
            <person name="Zhang R."/>
            <person name="Pan Y."/>
            <person name="Wang J."/>
            <person name="Ma R."/>
            <person name="Yu S."/>
        </authorList>
    </citation>
    <scope>NUCLEOTIDE SEQUENCE</scope>
    <source>
        <strain evidence="7">LA-IB0</strain>
        <tissue evidence="7">Leaf</tissue>
    </source>
</reference>
<dbReference type="InterPro" id="IPR050588">
    <property type="entry name" value="WNK_Ser-Thr_kinase"/>
</dbReference>
<gene>
    <name evidence="7" type="ORF">BUALT_Bualt13G0039100</name>
</gene>
<keyword evidence="3" id="KW-0418">Kinase</keyword>
<evidence type="ECO:0000259" key="6">
    <source>
        <dbReference type="PROSITE" id="PS50011"/>
    </source>
</evidence>
<dbReference type="EC" id="2.7.11.1" evidence="1"/>
<evidence type="ECO:0000256" key="5">
    <source>
        <dbReference type="ARBA" id="ARBA00048679"/>
    </source>
</evidence>
<dbReference type="SUPFAM" id="SSF56112">
    <property type="entry name" value="Protein kinase-like (PK-like)"/>
    <property type="match status" value="1"/>
</dbReference>
<dbReference type="Pfam" id="PF00069">
    <property type="entry name" value="Pkinase"/>
    <property type="match status" value="1"/>
</dbReference>